<dbReference type="SUPFAM" id="SSF56281">
    <property type="entry name" value="Metallo-hydrolase/oxidoreductase"/>
    <property type="match status" value="1"/>
</dbReference>
<reference evidence="2" key="1">
    <citation type="submission" date="2022-09" db="EMBL/GenBank/DDBJ databases">
        <title>Enrichment on poylsaccharides allowed isolation of novel metabolic and taxonomic groups of Haloarchaea.</title>
        <authorList>
            <person name="Sorokin D.Y."/>
            <person name="Elcheninov A.G."/>
            <person name="Khizhniak T.V."/>
            <person name="Kolganova T.V."/>
            <person name="Kublanov I.V."/>
        </authorList>
    </citation>
    <scope>NUCLEOTIDE SEQUENCE</scope>
    <source>
        <strain evidence="2">AArc-xg1-1</strain>
    </source>
</reference>
<feature type="domain" description="Metallo-beta-lactamase" evidence="1">
    <location>
        <begin position="30"/>
        <end position="227"/>
    </location>
</feature>
<dbReference type="CDD" id="cd07726">
    <property type="entry name" value="ST1585-like_MBL-fold"/>
    <property type="match status" value="1"/>
</dbReference>
<evidence type="ECO:0000313" key="2">
    <source>
        <dbReference type="EMBL" id="MCU4741024.1"/>
    </source>
</evidence>
<sequence>MGVGDVREITIGDCTDLYYVDTGMYETDEYGAVYILDDDRPALVETGIGTNHDLILAALEAVGIDREALEVIAVSHIHLDHAGGAGFLAEACPNAEVYVSGIGAPHLIDPSRLVAGTKEAVGDQWEFYTEPKPVPEDRITEIEDGETIDLGEHELRVHEAPGHAPHQVVFEDPANDAVFTADAAGIWVPSVERLEETSPPPQFDLEGCLADVEMLQDLDRSVLLYTHFGPRRTGEALEAYETVLTDWVEAVERKRGELADDGSVIEHFADATEMADVWGERKATAETAMNVRGVLAYLDRRE</sequence>
<evidence type="ECO:0000313" key="3">
    <source>
        <dbReference type="Proteomes" id="UP001321018"/>
    </source>
</evidence>
<dbReference type="Pfam" id="PF00753">
    <property type="entry name" value="Lactamase_B"/>
    <property type="match status" value="1"/>
</dbReference>
<accession>A0AAP2YWW9</accession>
<dbReference type="RefSeq" id="WP_338002861.1">
    <property type="nucleotide sequence ID" value="NZ_JAOPKA010000003.1"/>
</dbReference>
<dbReference type="PANTHER" id="PTHR42951">
    <property type="entry name" value="METALLO-BETA-LACTAMASE DOMAIN-CONTAINING"/>
    <property type="match status" value="1"/>
</dbReference>
<protein>
    <submittedName>
        <fullName evidence="2">MBL fold metallo-hydrolase</fullName>
    </submittedName>
</protein>
<dbReference type="InterPro" id="IPR037482">
    <property type="entry name" value="ST1585_MBL-fold"/>
</dbReference>
<dbReference type="Proteomes" id="UP001321018">
    <property type="component" value="Unassembled WGS sequence"/>
</dbReference>
<dbReference type="InterPro" id="IPR001279">
    <property type="entry name" value="Metallo-B-lactamas"/>
</dbReference>
<dbReference type="InterPro" id="IPR036866">
    <property type="entry name" value="RibonucZ/Hydroxyglut_hydro"/>
</dbReference>
<dbReference type="PANTHER" id="PTHR42951:SF4">
    <property type="entry name" value="ACYL-COENZYME A THIOESTERASE MBLAC2"/>
    <property type="match status" value="1"/>
</dbReference>
<dbReference type="AlphaFoldDB" id="A0AAP2YWW9"/>
<organism evidence="2 3">
    <name type="scientific">Natronoglomus mannanivorans</name>
    <dbReference type="NCBI Taxonomy" id="2979990"/>
    <lineage>
        <taxon>Archaea</taxon>
        <taxon>Methanobacteriati</taxon>
        <taxon>Methanobacteriota</taxon>
        <taxon>Stenosarchaea group</taxon>
        <taxon>Halobacteria</taxon>
        <taxon>Halobacteriales</taxon>
        <taxon>Natrialbaceae</taxon>
        <taxon>Natronoglomus</taxon>
    </lineage>
</organism>
<evidence type="ECO:0000259" key="1">
    <source>
        <dbReference type="SMART" id="SM00849"/>
    </source>
</evidence>
<dbReference type="InterPro" id="IPR050855">
    <property type="entry name" value="NDM-1-like"/>
</dbReference>
<dbReference type="EMBL" id="JAOPKA010000003">
    <property type="protein sequence ID" value="MCU4741024.1"/>
    <property type="molecule type" value="Genomic_DNA"/>
</dbReference>
<comment type="caution">
    <text evidence="2">The sequence shown here is derived from an EMBL/GenBank/DDBJ whole genome shotgun (WGS) entry which is preliminary data.</text>
</comment>
<proteinExistence type="predicted"/>
<dbReference type="Gene3D" id="3.60.15.10">
    <property type="entry name" value="Ribonuclease Z/Hydroxyacylglutathione hydrolase-like"/>
    <property type="match status" value="1"/>
</dbReference>
<gene>
    <name evidence="2" type="ORF">OB960_06365</name>
</gene>
<name>A0AAP2YWW9_9EURY</name>
<dbReference type="SMART" id="SM00849">
    <property type="entry name" value="Lactamase_B"/>
    <property type="match status" value="1"/>
</dbReference>